<gene>
    <name evidence="1" type="ORF">HGA15_33240</name>
</gene>
<dbReference type="RefSeq" id="WP_157117270.1">
    <property type="nucleotide sequence ID" value="NZ_JAAXOT010000031.1"/>
</dbReference>
<dbReference type="EMBL" id="JAAXOT010000031">
    <property type="protein sequence ID" value="NKY60918.1"/>
    <property type="molecule type" value="Genomic_DNA"/>
</dbReference>
<evidence type="ECO:0000313" key="1">
    <source>
        <dbReference type="EMBL" id="NKY60918.1"/>
    </source>
</evidence>
<reference evidence="1 2" key="1">
    <citation type="submission" date="2020-04" db="EMBL/GenBank/DDBJ databases">
        <title>MicrobeNet Type strains.</title>
        <authorList>
            <person name="Nicholson A.C."/>
        </authorList>
    </citation>
    <scope>NUCLEOTIDE SEQUENCE [LARGE SCALE GENOMIC DNA]</scope>
    <source>
        <strain evidence="1 2">JCM 3332</strain>
    </source>
</reference>
<comment type="caution">
    <text evidence="1">The sequence shown here is derived from an EMBL/GenBank/DDBJ whole genome shotgun (WGS) entry which is preliminary data.</text>
</comment>
<dbReference type="Proteomes" id="UP000570678">
    <property type="component" value="Unassembled WGS sequence"/>
</dbReference>
<dbReference type="AlphaFoldDB" id="A0A846YTT3"/>
<sequence>MAQETRYRSITVKTEDGQVRKFTGEDVRLGTLAATGTHYVRMGDEVLWTQRVENGWKEGVELTLEPFESEGSKQD</sequence>
<accession>A0A846YTT3</accession>
<keyword evidence="2" id="KW-1185">Reference proteome</keyword>
<protein>
    <submittedName>
        <fullName evidence="1">Uncharacterized protein</fullName>
    </submittedName>
</protein>
<proteinExistence type="predicted"/>
<organism evidence="1 2">
    <name type="scientific">Nocardia flavorosea</name>
    <dbReference type="NCBI Taxonomy" id="53429"/>
    <lineage>
        <taxon>Bacteria</taxon>
        <taxon>Bacillati</taxon>
        <taxon>Actinomycetota</taxon>
        <taxon>Actinomycetes</taxon>
        <taxon>Mycobacteriales</taxon>
        <taxon>Nocardiaceae</taxon>
        <taxon>Nocardia</taxon>
    </lineage>
</organism>
<name>A0A846YTT3_9NOCA</name>
<evidence type="ECO:0000313" key="2">
    <source>
        <dbReference type="Proteomes" id="UP000570678"/>
    </source>
</evidence>